<sequence length="307" mass="31828">MRIFLTGATGYIGGSLAVRLVEAGHQVRGLTRSASSAAGLTRLGIDPVAGSLDDAAVLAREARAADAVVNAADSDHAGAASVLAEALAGSGKALLHTSGSSIVGEAAGGERRDEVYTEADLAEGGPWRPAPDKAPRVAIDQGVLAAARDGVRSVVLCNSLIYGTGRALRADSVQIPRLVATARRTGVARHIGRGENIWSHVHLDDVTDLYLRALADAAPGSFHFVENGESDFRAITVAIAEALGLPAPEPIGVDAAIEEWGYEPAVYALGSNSRVRGAAPRADLDWQPAHASVTDWIKENVRPEQGS</sequence>
<dbReference type="RefSeq" id="WP_311619364.1">
    <property type="nucleotide sequence ID" value="NZ_JAVREV010000012.1"/>
</dbReference>
<dbReference type="PANTHER" id="PTHR48079">
    <property type="entry name" value="PROTEIN YEEZ"/>
    <property type="match status" value="1"/>
</dbReference>
<dbReference type="PANTHER" id="PTHR48079:SF6">
    <property type="entry name" value="NAD(P)-BINDING DOMAIN-CONTAINING PROTEIN-RELATED"/>
    <property type="match status" value="1"/>
</dbReference>
<dbReference type="InterPro" id="IPR036291">
    <property type="entry name" value="NAD(P)-bd_dom_sf"/>
</dbReference>
<dbReference type="Pfam" id="PF01370">
    <property type="entry name" value="Epimerase"/>
    <property type="match status" value="1"/>
</dbReference>
<reference evidence="3" key="1">
    <citation type="submission" date="2023-07" db="EMBL/GenBank/DDBJ databases">
        <title>30 novel species of actinomycetes from the DSMZ collection.</title>
        <authorList>
            <person name="Nouioui I."/>
        </authorList>
    </citation>
    <scope>NUCLEOTIDE SEQUENCE [LARGE SCALE GENOMIC DNA]</scope>
    <source>
        <strain evidence="3">DSM 41886</strain>
    </source>
</reference>
<keyword evidence="3" id="KW-1185">Reference proteome</keyword>
<dbReference type="EMBL" id="JAVREV010000012">
    <property type="protein sequence ID" value="MDT0445148.1"/>
    <property type="molecule type" value="Genomic_DNA"/>
</dbReference>
<dbReference type="InterPro" id="IPR051783">
    <property type="entry name" value="NAD(P)-dependent_oxidoreduct"/>
</dbReference>
<dbReference type="InterPro" id="IPR001509">
    <property type="entry name" value="Epimerase_deHydtase"/>
</dbReference>
<organism evidence="2 3">
    <name type="scientific">Streptomyces johnsoniae</name>
    <dbReference type="NCBI Taxonomy" id="3075532"/>
    <lineage>
        <taxon>Bacteria</taxon>
        <taxon>Bacillati</taxon>
        <taxon>Actinomycetota</taxon>
        <taxon>Actinomycetes</taxon>
        <taxon>Kitasatosporales</taxon>
        <taxon>Streptomycetaceae</taxon>
        <taxon>Streptomyces</taxon>
    </lineage>
</organism>
<name>A0ABU2S838_9ACTN</name>
<evidence type="ECO:0000313" key="3">
    <source>
        <dbReference type="Proteomes" id="UP001183615"/>
    </source>
</evidence>
<evidence type="ECO:0000313" key="2">
    <source>
        <dbReference type="EMBL" id="MDT0445148.1"/>
    </source>
</evidence>
<protein>
    <submittedName>
        <fullName evidence="2">NAD-dependent epimerase/dehydratase family protein</fullName>
    </submittedName>
</protein>
<dbReference type="Gene3D" id="3.40.50.720">
    <property type="entry name" value="NAD(P)-binding Rossmann-like Domain"/>
    <property type="match status" value="1"/>
</dbReference>
<gene>
    <name evidence="2" type="ORF">RM779_21465</name>
</gene>
<proteinExistence type="predicted"/>
<accession>A0ABU2S838</accession>
<evidence type="ECO:0000259" key="1">
    <source>
        <dbReference type="Pfam" id="PF01370"/>
    </source>
</evidence>
<dbReference type="Proteomes" id="UP001183615">
    <property type="component" value="Unassembled WGS sequence"/>
</dbReference>
<comment type="caution">
    <text evidence="2">The sequence shown here is derived from an EMBL/GenBank/DDBJ whole genome shotgun (WGS) entry which is preliminary data.</text>
</comment>
<dbReference type="SUPFAM" id="SSF51735">
    <property type="entry name" value="NAD(P)-binding Rossmann-fold domains"/>
    <property type="match status" value="1"/>
</dbReference>
<feature type="domain" description="NAD-dependent epimerase/dehydratase" evidence="1">
    <location>
        <begin position="3"/>
        <end position="216"/>
    </location>
</feature>